<dbReference type="GO" id="GO:0006369">
    <property type="term" value="P:termination of RNA polymerase II transcription"/>
    <property type="evidence" value="ECO:0007669"/>
    <property type="project" value="TreeGrafter"/>
</dbReference>
<feature type="domain" description="RNase III" evidence="3">
    <location>
        <begin position="113"/>
        <end position="235"/>
    </location>
</feature>
<dbReference type="PROSITE" id="PS50142">
    <property type="entry name" value="RNASE_3_2"/>
    <property type="match status" value="1"/>
</dbReference>
<dbReference type="PANTHER" id="PTHR11207:SF0">
    <property type="entry name" value="RIBONUCLEASE 3"/>
    <property type="match status" value="1"/>
</dbReference>
<dbReference type="CDD" id="cd00593">
    <property type="entry name" value="RIBOc"/>
    <property type="match status" value="1"/>
</dbReference>
<dbReference type="SMART" id="SM00535">
    <property type="entry name" value="RIBOc"/>
    <property type="match status" value="1"/>
</dbReference>
<dbReference type="Gene3D" id="1.10.1520.10">
    <property type="entry name" value="Ribonuclease III domain"/>
    <property type="match status" value="1"/>
</dbReference>
<dbReference type="GO" id="GO:0005654">
    <property type="term" value="C:nucleoplasm"/>
    <property type="evidence" value="ECO:0007669"/>
    <property type="project" value="TreeGrafter"/>
</dbReference>
<dbReference type="SUPFAM" id="SSF54768">
    <property type="entry name" value="dsRNA-binding domain-like"/>
    <property type="match status" value="1"/>
</dbReference>
<dbReference type="GO" id="GO:0004525">
    <property type="term" value="F:ribonuclease III activity"/>
    <property type="evidence" value="ECO:0007669"/>
    <property type="project" value="InterPro"/>
</dbReference>
<evidence type="ECO:0000313" key="5">
    <source>
        <dbReference type="Proteomes" id="UP001172155"/>
    </source>
</evidence>
<proteinExistence type="predicted"/>
<sequence>MGKRRHEASNIAPSKDEHQSKRPKPGVPPANDGPFTLLLTHADELIDCLRRLQSEESQRGGQLTASEATPAKQQLSFLSSKLLPAFQAIAPPPRNPPHPQPAATLPPLPPVLDPKLETAALTHIANAKLASTTLNYERLEWVGDAYLEVIATVLIHQTFPELREGRCAQLRELLVRNSTLATFTTAYGIDKRASLPDEFRDGGRVGGSAAKQKQRVKALGDLFEAYVGAVVMSDPAAGVARVANWLKVLWGPTLKEYIKGEETKGPVDSIQPKTRLEQAIGGRGAKIEYKDLPSTKKHKDNKLPLYTVGCFLHGWGETDKQLGFGSALGKSEAGQKAAQMALDNKKLLKPYMEKRQAAVEAALAARDAAAAAAAAEGHKTV</sequence>
<dbReference type="EMBL" id="JAUKUD010000006">
    <property type="protein sequence ID" value="KAK0740649.1"/>
    <property type="molecule type" value="Genomic_DNA"/>
</dbReference>
<dbReference type="InterPro" id="IPR036389">
    <property type="entry name" value="RNase_III_sf"/>
</dbReference>
<dbReference type="InterPro" id="IPR000999">
    <property type="entry name" value="RNase_III_dom"/>
</dbReference>
<evidence type="ECO:0000256" key="1">
    <source>
        <dbReference type="ARBA" id="ARBA00022884"/>
    </source>
</evidence>
<name>A0AA40EJW0_9PEZI</name>
<keyword evidence="1" id="KW-0694">RNA-binding</keyword>
<dbReference type="GO" id="GO:0034475">
    <property type="term" value="P:U4 snRNA 3'-end processing"/>
    <property type="evidence" value="ECO:0007669"/>
    <property type="project" value="TreeGrafter"/>
</dbReference>
<dbReference type="GO" id="GO:0003723">
    <property type="term" value="F:RNA binding"/>
    <property type="evidence" value="ECO:0007669"/>
    <property type="project" value="UniProtKB-KW"/>
</dbReference>
<dbReference type="GO" id="GO:0006364">
    <property type="term" value="P:rRNA processing"/>
    <property type="evidence" value="ECO:0007669"/>
    <property type="project" value="TreeGrafter"/>
</dbReference>
<dbReference type="Proteomes" id="UP001172155">
    <property type="component" value="Unassembled WGS sequence"/>
</dbReference>
<keyword evidence="5" id="KW-1185">Reference proteome</keyword>
<dbReference type="Gene3D" id="3.30.160.20">
    <property type="match status" value="1"/>
</dbReference>
<reference evidence="4" key="1">
    <citation type="submission" date="2023-06" db="EMBL/GenBank/DDBJ databases">
        <title>Genome-scale phylogeny and comparative genomics of the fungal order Sordariales.</title>
        <authorList>
            <consortium name="Lawrence Berkeley National Laboratory"/>
            <person name="Hensen N."/>
            <person name="Bonometti L."/>
            <person name="Westerberg I."/>
            <person name="Brannstrom I.O."/>
            <person name="Guillou S."/>
            <person name="Cros-Aarteil S."/>
            <person name="Calhoun S."/>
            <person name="Haridas S."/>
            <person name="Kuo A."/>
            <person name="Mondo S."/>
            <person name="Pangilinan J."/>
            <person name="Riley R."/>
            <person name="LaButti K."/>
            <person name="Andreopoulos B."/>
            <person name="Lipzen A."/>
            <person name="Chen C."/>
            <person name="Yanf M."/>
            <person name="Daum C."/>
            <person name="Ng V."/>
            <person name="Clum A."/>
            <person name="Steindorff A."/>
            <person name="Ohm R."/>
            <person name="Martin F."/>
            <person name="Silar P."/>
            <person name="Natvig D."/>
            <person name="Lalanne C."/>
            <person name="Gautier V."/>
            <person name="Ament-velasquez S.L."/>
            <person name="Kruys A."/>
            <person name="Hutchinson M.I."/>
            <person name="Powell A.J."/>
            <person name="Barry K."/>
            <person name="Miller A.N."/>
            <person name="Grigoriev I.V."/>
            <person name="Debuchy R."/>
            <person name="Gladieux P."/>
            <person name="Thoren M.H."/>
            <person name="Johannesson H."/>
        </authorList>
    </citation>
    <scope>NUCLEOTIDE SEQUENCE</scope>
    <source>
        <strain evidence="4">SMH3187-1</strain>
    </source>
</reference>
<feature type="region of interest" description="Disordered" evidence="2">
    <location>
        <begin position="1"/>
        <end position="36"/>
    </location>
</feature>
<evidence type="ECO:0000256" key="2">
    <source>
        <dbReference type="SAM" id="MobiDB-lite"/>
    </source>
</evidence>
<organism evidence="4 5">
    <name type="scientific">Schizothecium vesticola</name>
    <dbReference type="NCBI Taxonomy" id="314040"/>
    <lineage>
        <taxon>Eukaryota</taxon>
        <taxon>Fungi</taxon>
        <taxon>Dikarya</taxon>
        <taxon>Ascomycota</taxon>
        <taxon>Pezizomycotina</taxon>
        <taxon>Sordariomycetes</taxon>
        <taxon>Sordariomycetidae</taxon>
        <taxon>Sordariales</taxon>
        <taxon>Schizotheciaceae</taxon>
        <taxon>Schizothecium</taxon>
    </lineage>
</organism>
<accession>A0AA40EJW0</accession>
<evidence type="ECO:0000313" key="4">
    <source>
        <dbReference type="EMBL" id="KAK0740649.1"/>
    </source>
</evidence>
<gene>
    <name evidence="4" type="ORF">B0T18DRAFT_418412</name>
</gene>
<dbReference type="SUPFAM" id="SSF69065">
    <property type="entry name" value="RNase III domain-like"/>
    <property type="match status" value="1"/>
</dbReference>
<dbReference type="AlphaFoldDB" id="A0AA40EJW0"/>
<dbReference type="PANTHER" id="PTHR11207">
    <property type="entry name" value="RIBONUCLEASE III"/>
    <property type="match status" value="1"/>
</dbReference>
<comment type="caution">
    <text evidence="4">The sequence shown here is derived from an EMBL/GenBank/DDBJ whole genome shotgun (WGS) entry which is preliminary data.</text>
</comment>
<dbReference type="Pfam" id="PF00636">
    <property type="entry name" value="Ribonuclease_3"/>
    <property type="match status" value="1"/>
</dbReference>
<protein>
    <submittedName>
        <fullName evidence="4">Ribonuclease III domain-containing protein</fullName>
    </submittedName>
</protein>
<evidence type="ECO:0000259" key="3">
    <source>
        <dbReference type="PROSITE" id="PS50142"/>
    </source>
</evidence>
<dbReference type="PROSITE" id="PS00517">
    <property type="entry name" value="RNASE_3_1"/>
    <property type="match status" value="1"/>
</dbReference>